<evidence type="ECO:0000256" key="1">
    <source>
        <dbReference type="ARBA" id="ARBA00007137"/>
    </source>
</evidence>
<dbReference type="AlphaFoldDB" id="X1KYL2"/>
<sequence length="233" mass="25714">SESQCQRIYSAAVEVLERVGVKVFHEEALSMLKDSGAWVDGNIAHIPSFMVEEAVRSAPKKIIIYNRDGEPCMKLEGTNSYYGTGSDCPNILDSFTGEIRKFTQEDVEQAVLIADALPNIDFIMSLGLISDKPVEVTDLYQFQEMVFNSKKPIVFTSHDLRGNKDIFEIASIVADTKQKLVQNPFIIHYIEPSSPLRHSKEAVDKLLFSSEAGIPLIYTPCPSGGATAPVTLA</sequence>
<dbReference type="GO" id="GO:0032259">
    <property type="term" value="P:methylation"/>
    <property type="evidence" value="ECO:0007669"/>
    <property type="project" value="UniProtKB-KW"/>
</dbReference>
<proteinExistence type="inferred from homology"/>
<keyword evidence="2" id="KW-0489">Methyltransferase</keyword>
<dbReference type="GO" id="GO:0015948">
    <property type="term" value="P:methanogenesis"/>
    <property type="evidence" value="ECO:0007669"/>
    <property type="project" value="InterPro"/>
</dbReference>
<evidence type="ECO:0008006" key="5">
    <source>
        <dbReference type="Google" id="ProtNLM"/>
    </source>
</evidence>
<dbReference type="EMBL" id="BARV01011787">
    <property type="protein sequence ID" value="GAI12172.1"/>
    <property type="molecule type" value="Genomic_DNA"/>
</dbReference>
<reference evidence="4" key="1">
    <citation type="journal article" date="2014" name="Front. Microbiol.">
        <title>High frequency of phylogenetically diverse reductive dehalogenase-homologous genes in deep subseafloor sedimentary metagenomes.</title>
        <authorList>
            <person name="Kawai M."/>
            <person name="Futagami T."/>
            <person name="Toyoda A."/>
            <person name="Takaki Y."/>
            <person name="Nishi S."/>
            <person name="Hori S."/>
            <person name="Arai W."/>
            <person name="Tsubouchi T."/>
            <person name="Morono Y."/>
            <person name="Uchiyama I."/>
            <person name="Ito T."/>
            <person name="Fujiyama A."/>
            <person name="Inagaki F."/>
            <person name="Takami H."/>
        </authorList>
    </citation>
    <scope>NUCLEOTIDE SEQUENCE</scope>
    <source>
        <strain evidence="4">Expedition CK06-06</strain>
    </source>
</reference>
<comment type="similarity">
    <text evidence="1">Belongs to the trimethylamine methyltransferase family.</text>
</comment>
<protein>
    <recommendedName>
        <fullName evidence="5">Trimethylamine methyltransferase</fullName>
    </recommendedName>
</protein>
<dbReference type="Pfam" id="PF06253">
    <property type="entry name" value="MTTB"/>
    <property type="match status" value="1"/>
</dbReference>
<feature type="non-terminal residue" evidence="4">
    <location>
        <position position="1"/>
    </location>
</feature>
<accession>X1KYL2</accession>
<dbReference type="Gene3D" id="3.20.20.480">
    <property type="entry name" value="Trimethylamine methyltransferase-like"/>
    <property type="match status" value="1"/>
</dbReference>
<gene>
    <name evidence="4" type="ORF">S06H3_22167</name>
</gene>
<organism evidence="4">
    <name type="scientific">marine sediment metagenome</name>
    <dbReference type="NCBI Taxonomy" id="412755"/>
    <lineage>
        <taxon>unclassified sequences</taxon>
        <taxon>metagenomes</taxon>
        <taxon>ecological metagenomes</taxon>
    </lineage>
</organism>
<evidence type="ECO:0000256" key="2">
    <source>
        <dbReference type="ARBA" id="ARBA00022603"/>
    </source>
</evidence>
<evidence type="ECO:0000313" key="4">
    <source>
        <dbReference type="EMBL" id="GAI12172.1"/>
    </source>
</evidence>
<dbReference type="InterPro" id="IPR010426">
    <property type="entry name" value="MTTB_MeTrfase"/>
</dbReference>
<dbReference type="GO" id="GO:0008168">
    <property type="term" value="F:methyltransferase activity"/>
    <property type="evidence" value="ECO:0007669"/>
    <property type="project" value="UniProtKB-KW"/>
</dbReference>
<evidence type="ECO:0000256" key="3">
    <source>
        <dbReference type="ARBA" id="ARBA00022679"/>
    </source>
</evidence>
<comment type="caution">
    <text evidence="4">The sequence shown here is derived from an EMBL/GenBank/DDBJ whole genome shotgun (WGS) entry which is preliminary data.</text>
</comment>
<keyword evidence="3" id="KW-0808">Transferase</keyword>
<feature type="non-terminal residue" evidence="4">
    <location>
        <position position="233"/>
    </location>
</feature>
<dbReference type="InterPro" id="IPR038601">
    <property type="entry name" value="MttB-like_sf"/>
</dbReference>
<name>X1KYL2_9ZZZZ</name>